<evidence type="ECO:0000256" key="9">
    <source>
        <dbReference type="ARBA" id="ARBA00023136"/>
    </source>
</evidence>
<dbReference type="KEGG" id="snan:I6N98_15660"/>
<dbReference type="PANTHER" id="PTHR32552:SF81">
    <property type="entry name" value="TONB-DEPENDENT OUTER MEMBRANE RECEPTOR"/>
    <property type="match status" value="1"/>
</dbReference>
<keyword evidence="4" id="KW-0410">Iron transport</keyword>
<feature type="domain" description="TonB-dependent receptor-like beta-barrel" evidence="14">
    <location>
        <begin position="319"/>
        <end position="802"/>
    </location>
</feature>
<keyword evidence="5 11" id="KW-0812">Transmembrane</keyword>
<keyword evidence="2 11" id="KW-0813">Transport</keyword>
<keyword evidence="8 12" id="KW-0798">TonB box</keyword>
<evidence type="ECO:0000256" key="13">
    <source>
        <dbReference type="SAM" id="SignalP"/>
    </source>
</evidence>
<evidence type="ECO:0000259" key="14">
    <source>
        <dbReference type="Pfam" id="PF00593"/>
    </source>
</evidence>
<keyword evidence="13" id="KW-0732">Signal</keyword>
<organism evidence="16 17">
    <name type="scientific">Spongiibacter nanhainus</name>
    <dbReference type="NCBI Taxonomy" id="2794344"/>
    <lineage>
        <taxon>Bacteria</taxon>
        <taxon>Pseudomonadati</taxon>
        <taxon>Pseudomonadota</taxon>
        <taxon>Gammaproteobacteria</taxon>
        <taxon>Cellvibrionales</taxon>
        <taxon>Spongiibacteraceae</taxon>
        <taxon>Spongiibacter</taxon>
    </lineage>
</organism>
<dbReference type="GO" id="GO:0009279">
    <property type="term" value="C:cell outer membrane"/>
    <property type="evidence" value="ECO:0007669"/>
    <property type="project" value="UniProtKB-SubCell"/>
</dbReference>
<dbReference type="EMBL" id="CP066167">
    <property type="protein sequence ID" value="QQD17760.1"/>
    <property type="molecule type" value="Genomic_DNA"/>
</dbReference>
<name>A0A7T4QZS1_9GAMM</name>
<dbReference type="InterPro" id="IPR039426">
    <property type="entry name" value="TonB-dep_rcpt-like"/>
</dbReference>
<evidence type="ECO:0000256" key="10">
    <source>
        <dbReference type="ARBA" id="ARBA00023237"/>
    </source>
</evidence>
<evidence type="ECO:0000256" key="4">
    <source>
        <dbReference type="ARBA" id="ARBA00022496"/>
    </source>
</evidence>
<keyword evidence="6" id="KW-0408">Iron</keyword>
<sequence>MNKFPCGLMMIALCLVAPSVSLADPAEDTPLPKQMGRGLVLEEVFVTARKREERLQETPVAVTALGAESLKEAGIASITDLQGAVPSLQFGESGSKTPAIFIRGIGQREATSVLDPGVGVYLNGIFIARQDTQLLDTVDTESIQVLRGPQGTLFGKNNTGGAILVNTRAADYNNYDASIDVNIGNYGRRNMKLAGNLPLFDGKAGLRMALNSTRSGGYFDNVDGSGTFADEDRLAFSARFQMDLSQNLGVDIFAYWSKQDELSSGITCLFQNPEANVATLRYPGQPDFVDACQRSERLAKNRKLSVTTPHSEITMESRLLALTVDWQIDDYLSLKGISALSWQDGIARNDDQDGTVIGILDSGTEALNRTLAADGERTPEEERLQFSQELQLSGVAFNDRLNYTLGGFASIEEIENNPFSQLVGPKGLAGIRPSTACDAVSLGSVCGLIDDTLVFPLASLFATRSDLENKSWAVFAQGTYDLTDYLQLTVGGRYTFEERERELTVFDIDYNTYGGRIGALYIEPAGLYSPITMAQFNALADDIPDLPVTVRNNADYGHDEWTNFTPSTTLSFIAPERWHDDLFVDSFMAYLTYSQGFKAGGFEPKGDELVSFDPEEVTNYEVGVKVDGLDSRLRFNAAAYYMDYENIQVRVAEQGERISDLFLFLSNAGEATVQGAEFETTLVAGNWFLMGSYSYTKAEYQEFLTNVVIPLQGEQLVDRSDEDFALVPEHTYSLAVSYQWLSEWGMFSPRLSTYFRSELFTGIDFKAVEYDNSYIEEVQLWDFRLNWVPGENLSVTAYIENLFNEVHYRSGFAVSALLGAATLVQGDPRHYGVEIAWRF</sequence>
<keyword evidence="10 11" id="KW-0998">Cell outer membrane</keyword>
<proteinExistence type="inferred from homology"/>
<dbReference type="SUPFAM" id="SSF56935">
    <property type="entry name" value="Porins"/>
    <property type="match status" value="1"/>
</dbReference>
<comment type="subcellular location">
    <subcellularLocation>
        <location evidence="1 11">Cell outer membrane</location>
        <topology evidence="1 11">Multi-pass membrane protein</topology>
    </subcellularLocation>
</comment>
<comment type="similarity">
    <text evidence="11 12">Belongs to the TonB-dependent receptor family.</text>
</comment>
<dbReference type="PANTHER" id="PTHR32552">
    <property type="entry name" value="FERRICHROME IRON RECEPTOR-RELATED"/>
    <property type="match status" value="1"/>
</dbReference>
<dbReference type="Pfam" id="PF00593">
    <property type="entry name" value="TonB_dep_Rec_b-barrel"/>
    <property type="match status" value="1"/>
</dbReference>
<evidence type="ECO:0000256" key="12">
    <source>
        <dbReference type="RuleBase" id="RU003357"/>
    </source>
</evidence>
<dbReference type="Gene3D" id="2.40.170.20">
    <property type="entry name" value="TonB-dependent receptor, beta-barrel domain"/>
    <property type="match status" value="1"/>
</dbReference>
<dbReference type="GO" id="GO:0006826">
    <property type="term" value="P:iron ion transport"/>
    <property type="evidence" value="ECO:0007669"/>
    <property type="project" value="UniProtKB-KW"/>
</dbReference>
<evidence type="ECO:0000256" key="5">
    <source>
        <dbReference type="ARBA" id="ARBA00022692"/>
    </source>
</evidence>
<evidence type="ECO:0000256" key="8">
    <source>
        <dbReference type="ARBA" id="ARBA00023077"/>
    </source>
</evidence>
<feature type="chain" id="PRO_5032902744" evidence="13">
    <location>
        <begin position="24"/>
        <end position="839"/>
    </location>
</feature>
<evidence type="ECO:0000256" key="1">
    <source>
        <dbReference type="ARBA" id="ARBA00004571"/>
    </source>
</evidence>
<keyword evidence="3 11" id="KW-1134">Transmembrane beta strand</keyword>
<keyword evidence="16" id="KW-0675">Receptor</keyword>
<reference evidence="16 17" key="1">
    <citation type="submission" date="2020-12" db="EMBL/GenBank/DDBJ databases">
        <authorList>
            <person name="Shan Y."/>
        </authorList>
    </citation>
    <scope>NUCLEOTIDE SEQUENCE [LARGE SCALE GENOMIC DNA]</scope>
    <source>
        <strain evidence="17">csc3.9</strain>
    </source>
</reference>
<evidence type="ECO:0000256" key="3">
    <source>
        <dbReference type="ARBA" id="ARBA00022452"/>
    </source>
</evidence>
<dbReference type="InterPro" id="IPR012910">
    <property type="entry name" value="Plug_dom"/>
</dbReference>
<evidence type="ECO:0000256" key="6">
    <source>
        <dbReference type="ARBA" id="ARBA00023004"/>
    </source>
</evidence>
<accession>A0A7T4QZS1</accession>
<evidence type="ECO:0000256" key="7">
    <source>
        <dbReference type="ARBA" id="ARBA00023065"/>
    </source>
</evidence>
<dbReference type="RefSeq" id="WP_198569259.1">
    <property type="nucleotide sequence ID" value="NZ_CP066167.1"/>
</dbReference>
<dbReference type="InterPro" id="IPR036942">
    <property type="entry name" value="Beta-barrel_TonB_sf"/>
</dbReference>
<feature type="signal peptide" evidence="13">
    <location>
        <begin position="1"/>
        <end position="23"/>
    </location>
</feature>
<evidence type="ECO:0000256" key="11">
    <source>
        <dbReference type="PROSITE-ProRule" id="PRU01360"/>
    </source>
</evidence>
<protein>
    <submittedName>
        <fullName evidence="16">TonB-dependent receptor</fullName>
    </submittedName>
</protein>
<evidence type="ECO:0000313" key="17">
    <source>
        <dbReference type="Proteomes" id="UP000596063"/>
    </source>
</evidence>
<dbReference type="PROSITE" id="PS52016">
    <property type="entry name" value="TONB_DEPENDENT_REC_3"/>
    <property type="match status" value="1"/>
</dbReference>
<dbReference type="Pfam" id="PF07715">
    <property type="entry name" value="Plug"/>
    <property type="match status" value="1"/>
</dbReference>
<evidence type="ECO:0000256" key="2">
    <source>
        <dbReference type="ARBA" id="ARBA00022448"/>
    </source>
</evidence>
<dbReference type="InterPro" id="IPR000531">
    <property type="entry name" value="Beta-barrel_TonB"/>
</dbReference>
<dbReference type="Proteomes" id="UP000596063">
    <property type="component" value="Chromosome"/>
</dbReference>
<dbReference type="AlphaFoldDB" id="A0A7T4QZS1"/>
<evidence type="ECO:0000313" key="16">
    <source>
        <dbReference type="EMBL" id="QQD17760.1"/>
    </source>
</evidence>
<keyword evidence="17" id="KW-1185">Reference proteome</keyword>
<evidence type="ECO:0000259" key="15">
    <source>
        <dbReference type="Pfam" id="PF07715"/>
    </source>
</evidence>
<gene>
    <name evidence="16" type="ORF">I6N98_15660</name>
</gene>
<feature type="domain" description="TonB-dependent receptor plug" evidence="15">
    <location>
        <begin position="55"/>
        <end position="162"/>
    </location>
</feature>
<keyword evidence="7" id="KW-0406">Ion transport</keyword>
<keyword evidence="9 11" id="KW-0472">Membrane</keyword>